<keyword evidence="2" id="KW-1185">Reference proteome</keyword>
<accession>A0A316DQD2</accession>
<dbReference type="Proteomes" id="UP000245430">
    <property type="component" value="Unassembled WGS sequence"/>
</dbReference>
<organism evidence="1 2">
    <name type="scientific">Xanthomarina spongicola</name>
    <dbReference type="NCBI Taxonomy" id="570520"/>
    <lineage>
        <taxon>Bacteria</taxon>
        <taxon>Pseudomonadati</taxon>
        <taxon>Bacteroidota</taxon>
        <taxon>Flavobacteriia</taxon>
        <taxon>Flavobacteriales</taxon>
        <taxon>Flavobacteriaceae</taxon>
        <taxon>Xanthomarina</taxon>
    </lineage>
</organism>
<protein>
    <submittedName>
        <fullName evidence="1">Uncharacterized protein</fullName>
    </submittedName>
</protein>
<reference evidence="1 2" key="1">
    <citation type="submission" date="2018-05" db="EMBL/GenBank/DDBJ databases">
        <title>Genomic Encyclopedia of Archaeal and Bacterial Type Strains, Phase II (KMG-II): from individual species to whole genera.</title>
        <authorList>
            <person name="Goeker M."/>
        </authorList>
    </citation>
    <scope>NUCLEOTIDE SEQUENCE [LARGE SCALE GENOMIC DNA]</scope>
    <source>
        <strain evidence="1 2">DSM 22637</strain>
    </source>
</reference>
<name>A0A316DQD2_9FLAO</name>
<comment type="caution">
    <text evidence="1">The sequence shown here is derived from an EMBL/GenBank/DDBJ whole genome shotgun (WGS) entry which is preliminary data.</text>
</comment>
<sequence length="234" mass="25381">MLFCIINLFSFEFSAQVGIGTTSPHASSVLEINSSNSGILIPRIALTSSTDVVTILAPEVSLLIYNTNTVIDDITPGFYFWDGNQWDRVNKEIELVYGEIYKSQSASLQLLNSSVPIEFGSVGVNQGVTANSNSFQVSQAGVYRVTYSISVYKSGGGPITLGFCLATGFTTADRIPGSFCHSNLDATKEINCVMNKIIHLNANQSIYLFPDITNTNVRVKPNSATMNIELIKAD</sequence>
<dbReference type="AlphaFoldDB" id="A0A316DQD2"/>
<evidence type="ECO:0000313" key="1">
    <source>
        <dbReference type="EMBL" id="PWK19688.1"/>
    </source>
</evidence>
<evidence type="ECO:0000313" key="2">
    <source>
        <dbReference type="Proteomes" id="UP000245430"/>
    </source>
</evidence>
<gene>
    <name evidence="1" type="ORF">LX78_01038</name>
</gene>
<dbReference type="EMBL" id="QGGP01000002">
    <property type="protein sequence ID" value="PWK19688.1"/>
    <property type="molecule type" value="Genomic_DNA"/>
</dbReference>
<proteinExistence type="predicted"/>